<dbReference type="EMBL" id="NFKP01000002">
    <property type="protein sequence ID" value="OUP71074.1"/>
    <property type="molecule type" value="Genomic_DNA"/>
</dbReference>
<organism evidence="4 6">
    <name type="scientific">Anaerotruncus colihominis</name>
    <dbReference type="NCBI Taxonomy" id="169435"/>
    <lineage>
        <taxon>Bacteria</taxon>
        <taxon>Bacillati</taxon>
        <taxon>Bacillota</taxon>
        <taxon>Clostridia</taxon>
        <taxon>Eubacteriales</taxon>
        <taxon>Oscillospiraceae</taxon>
        <taxon>Anaerotruncus</taxon>
    </lineage>
</organism>
<dbReference type="PANTHER" id="PTHR43708">
    <property type="entry name" value="CONSERVED EXPRESSED OXIDOREDUCTASE (EUROFUNG)"/>
    <property type="match status" value="1"/>
</dbReference>
<reference evidence="7" key="2">
    <citation type="submission" date="2017-04" db="EMBL/GenBank/DDBJ databases">
        <title>Function of individual gut microbiota members based on whole genome sequencing of pure cultures obtained from chicken caecum.</title>
        <authorList>
            <person name="Medvecky M."/>
            <person name="Cejkova D."/>
            <person name="Polansky O."/>
            <person name="Karasova D."/>
            <person name="Kubasova T."/>
            <person name="Cizek A."/>
            <person name="Rychlik I."/>
        </authorList>
    </citation>
    <scope>NUCLEOTIDE SEQUENCE [LARGE SCALE GENOMIC DNA]</scope>
    <source>
        <strain evidence="7">An175</strain>
    </source>
</reference>
<reference evidence="5" key="3">
    <citation type="journal article" date="2018" name="BMC Genomics">
        <title>Whole genome sequencing and function prediction of 133 gut anaerobes isolated from chicken caecum in pure cultures.</title>
        <authorList>
            <person name="Medvecky M."/>
            <person name="Cejkova D."/>
            <person name="Polansky O."/>
            <person name="Karasova D."/>
            <person name="Kubasova T."/>
            <person name="Cizek A."/>
            <person name="Rychlik I."/>
        </authorList>
    </citation>
    <scope>NUCLEOTIDE SEQUENCE</scope>
    <source>
        <strain evidence="5">An175</strain>
    </source>
</reference>
<dbReference type="InterPro" id="IPR051317">
    <property type="entry name" value="Gfo/Idh/MocA_oxidoreduct"/>
</dbReference>
<dbReference type="Gene3D" id="3.40.50.720">
    <property type="entry name" value="NAD(P)-binding Rossmann-like Domain"/>
    <property type="match status" value="1"/>
</dbReference>
<proteinExistence type="inferred from homology"/>
<dbReference type="InterPro" id="IPR036291">
    <property type="entry name" value="NAD(P)-bd_dom_sf"/>
</dbReference>
<dbReference type="Proteomes" id="UP000095765">
    <property type="component" value="Unassembled WGS sequence"/>
</dbReference>
<dbReference type="GO" id="GO:0000166">
    <property type="term" value="F:nucleotide binding"/>
    <property type="evidence" value="ECO:0007669"/>
    <property type="project" value="InterPro"/>
</dbReference>
<dbReference type="Proteomes" id="UP000196386">
    <property type="component" value="Unassembled WGS sequence"/>
</dbReference>
<evidence type="ECO:0000313" key="5">
    <source>
        <dbReference type="EMBL" id="OUP71074.1"/>
    </source>
</evidence>
<evidence type="ECO:0000313" key="7">
    <source>
        <dbReference type="Proteomes" id="UP000196386"/>
    </source>
</evidence>
<dbReference type="SUPFAM" id="SSF55347">
    <property type="entry name" value="Glyceraldehyde-3-phosphate dehydrogenase-like, C-terminal domain"/>
    <property type="match status" value="1"/>
</dbReference>
<evidence type="ECO:0000259" key="2">
    <source>
        <dbReference type="Pfam" id="PF01408"/>
    </source>
</evidence>
<feature type="domain" description="Gfo/Idh/MocA-like oxidoreductase N-terminal" evidence="2">
    <location>
        <begin position="6"/>
        <end position="123"/>
    </location>
</feature>
<comment type="similarity">
    <text evidence="1">Belongs to the Gfo/Idh/MocA family.</text>
</comment>
<dbReference type="Pfam" id="PF02894">
    <property type="entry name" value="GFO_IDH_MocA_C"/>
    <property type="match status" value="1"/>
</dbReference>
<dbReference type="Pfam" id="PF01408">
    <property type="entry name" value="GFO_IDH_MocA"/>
    <property type="match status" value="1"/>
</dbReference>
<protein>
    <submittedName>
        <fullName evidence="5">Oxidoreductase</fullName>
    </submittedName>
    <submittedName>
        <fullName evidence="4">Virulence factor mviM homolog</fullName>
    </submittedName>
</protein>
<dbReference type="AlphaFoldDB" id="A0A174PEZ1"/>
<dbReference type="SUPFAM" id="SSF51735">
    <property type="entry name" value="NAD(P)-binding Rossmann-fold domains"/>
    <property type="match status" value="1"/>
</dbReference>
<dbReference type="RefSeq" id="WP_055244640.1">
    <property type="nucleotide sequence ID" value="NZ_CABIWA010000009.1"/>
</dbReference>
<name>A0A174PEZ1_9FIRM</name>
<dbReference type="Gene3D" id="3.30.360.10">
    <property type="entry name" value="Dihydrodipicolinate Reductase, domain 2"/>
    <property type="match status" value="1"/>
</dbReference>
<reference evidence="4 6" key="1">
    <citation type="submission" date="2015-09" db="EMBL/GenBank/DDBJ databases">
        <authorList>
            <consortium name="Pathogen Informatics"/>
        </authorList>
    </citation>
    <scope>NUCLEOTIDE SEQUENCE [LARGE SCALE GENOMIC DNA]</scope>
    <source>
        <strain evidence="4 6">2789STDY5834939</strain>
    </source>
</reference>
<dbReference type="PANTHER" id="PTHR43708:SF4">
    <property type="entry name" value="OXIDOREDUCTASE YCEM-RELATED"/>
    <property type="match status" value="1"/>
</dbReference>
<evidence type="ECO:0000256" key="1">
    <source>
        <dbReference type="ARBA" id="ARBA00010928"/>
    </source>
</evidence>
<feature type="domain" description="Gfo/Idh/MocA-like oxidoreductase C-terminal" evidence="3">
    <location>
        <begin position="162"/>
        <end position="306"/>
    </location>
</feature>
<dbReference type="InterPro" id="IPR000683">
    <property type="entry name" value="Gfo/Idh/MocA-like_OxRdtase_N"/>
</dbReference>
<dbReference type="InterPro" id="IPR004104">
    <property type="entry name" value="Gfo/Idh/MocA-like_OxRdtase_C"/>
</dbReference>
<dbReference type="OrthoDB" id="9783105at2"/>
<evidence type="ECO:0000313" key="6">
    <source>
        <dbReference type="Proteomes" id="UP000095765"/>
    </source>
</evidence>
<evidence type="ECO:0000259" key="3">
    <source>
        <dbReference type="Pfam" id="PF02894"/>
    </source>
</evidence>
<evidence type="ECO:0000313" key="4">
    <source>
        <dbReference type="EMBL" id="CUP58131.1"/>
    </source>
</evidence>
<dbReference type="EMBL" id="CZBE01000007">
    <property type="protein sequence ID" value="CUP58131.1"/>
    <property type="molecule type" value="Genomic_DNA"/>
</dbReference>
<gene>
    <name evidence="4" type="primary">mviM</name>
    <name evidence="5" type="ORF">B5F11_03145</name>
    <name evidence="4" type="ORF">ERS852551_01255</name>
</gene>
<accession>A0A174PEZ1</accession>
<sequence>MEKKYRAGLIGVGSIAHIAHLPILAARNDVEMAGAFAEHIGSVQLTQKSYAIQHAVHNMDELLSLGLDCAFVLSPKTVHAEQVIRLLEAGVDVFCEKPMGMTLKEAYDMADASARTGRKLMIAFNRRYAPVYRKAKEIYGQISPDVLIAQKNRPASEYRATLENAIHMVDILRYFCGECIKVEACSKFTDPLYETLTTAQLQFENGSVAMLVANRASGQWVETLEMHGHNKSVLVNCPDSITVTDAEQSHTTSMTPLAYGWAKVIDKMGFTQEVDHFFDCLAHDKEPLTNGADAYKTQELMHRILTAAGLPGLE</sequence>